<evidence type="ECO:0000256" key="3">
    <source>
        <dbReference type="ARBA" id="ARBA00022989"/>
    </source>
</evidence>
<reference evidence="7 8" key="1">
    <citation type="submission" date="2018-11" db="EMBL/GenBank/DDBJ databases">
        <title>Pseudaminobacter arsenicus sp. nov., an arsenic-resistant bacterium isolated from arsenic-rich aquifers.</title>
        <authorList>
            <person name="Mu Y."/>
        </authorList>
    </citation>
    <scope>NUCLEOTIDE SEQUENCE [LARGE SCALE GENOMIC DNA]</scope>
    <source>
        <strain evidence="7 8">CB3</strain>
    </source>
</reference>
<keyword evidence="2 5" id="KW-0812">Transmembrane</keyword>
<evidence type="ECO:0000313" key="7">
    <source>
        <dbReference type="EMBL" id="RUM95782.1"/>
    </source>
</evidence>
<keyword evidence="8" id="KW-1185">Reference proteome</keyword>
<feature type="transmembrane region" description="Helical" evidence="5">
    <location>
        <begin position="104"/>
        <end position="123"/>
    </location>
</feature>
<keyword evidence="3 5" id="KW-1133">Transmembrane helix</keyword>
<evidence type="ECO:0000256" key="1">
    <source>
        <dbReference type="ARBA" id="ARBA00004127"/>
    </source>
</evidence>
<feature type="transmembrane region" description="Helical" evidence="5">
    <location>
        <begin position="12"/>
        <end position="35"/>
    </location>
</feature>
<evidence type="ECO:0000256" key="2">
    <source>
        <dbReference type="ARBA" id="ARBA00022692"/>
    </source>
</evidence>
<comment type="subcellular location">
    <subcellularLocation>
        <location evidence="1">Endomembrane system</location>
        <topology evidence="1">Multi-pass membrane protein</topology>
    </subcellularLocation>
</comment>
<protein>
    <submittedName>
        <fullName evidence="7">DUF202 domain-containing protein</fullName>
    </submittedName>
</protein>
<dbReference type="AlphaFoldDB" id="A0A432V156"/>
<evidence type="ECO:0000259" key="6">
    <source>
        <dbReference type="Pfam" id="PF02656"/>
    </source>
</evidence>
<accession>A0A432V156</accession>
<evidence type="ECO:0000313" key="8">
    <source>
        <dbReference type="Proteomes" id="UP000281647"/>
    </source>
</evidence>
<dbReference type="Pfam" id="PF02656">
    <property type="entry name" value="DUF202"/>
    <property type="match status" value="1"/>
</dbReference>
<name>A0A432V156_9HYPH</name>
<dbReference type="Proteomes" id="UP000281647">
    <property type="component" value="Unassembled WGS sequence"/>
</dbReference>
<dbReference type="EMBL" id="RKST01000031">
    <property type="protein sequence ID" value="RUM95782.1"/>
    <property type="molecule type" value="Genomic_DNA"/>
</dbReference>
<feature type="domain" description="DUF202" evidence="6">
    <location>
        <begin position="5"/>
        <end position="75"/>
    </location>
</feature>
<gene>
    <name evidence="7" type="ORF">EET67_21360</name>
</gene>
<dbReference type="InterPro" id="IPR003807">
    <property type="entry name" value="DUF202"/>
</dbReference>
<organism evidence="7 8">
    <name type="scientific">Borborobacter arsenicus</name>
    <dbReference type="NCBI Taxonomy" id="1851146"/>
    <lineage>
        <taxon>Bacteria</taxon>
        <taxon>Pseudomonadati</taxon>
        <taxon>Pseudomonadota</taxon>
        <taxon>Alphaproteobacteria</taxon>
        <taxon>Hyphomicrobiales</taxon>
        <taxon>Phyllobacteriaceae</taxon>
        <taxon>Borborobacter</taxon>
    </lineage>
</organism>
<comment type="caution">
    <text evidence="7">The sequence shown here is derived from an EMBL/GenBank/DDBJ whole genome shotgun (WGS) entry which is preliminary data.</text>
</comment>
<evidence type="ECO:0000256" key="5">
    <source>
        <dbReference type="SAM" id="Phobius"/>
    </source>
</evidence>
<sequence>MSFQRTRMSADRTLMSVIRTSLSLISFGFTIFQVFEKLREAGTLTHAAAPRNFGLTLALLGIVMLVIGIIYHLQFMQGLRHEREAMRQAGLVHAESRFPPSMTLITALILLVVGVAAIISMAFQVGPFF</sequence>
<evidence type="ECO:0000256" key="4">
    <source>
        <dbReference type="ARBA" id="ARBA00023136"/>
    </source>
</evidence>
<dbReference type="GO" id="GO:0012505">
    <property type="term" value="C:endomembrane system"/>
    <property type="evidence" value="ECO:0007669"/>
    <property type="project" value="UniProtKB-SubCell"/>
</dbReference>
<dbReference type="OrthoDB" id="582337at2"/>
<proteinExistence type="predicted"/>
<keyword evidence="4 5" id="KW-0472">Membrane</keyword>
<feature type="transmembrane region" description="Helical" evidence="5">
    <location>
        <begin position="55"/>
        <end position="73"/>
    </location>
</feature>